<feature type="site" description="Part of a proton relay during catalysis" evidence="12">
    <location>
        <position position="46"/>
    </location>
</feature>
<feature type="site" description="Part of a proton relay during catalysis" evidence="12">
    <location>
        <position position="109"/>
    </location>
</feature>
<dbReference type="EMBL" id="SDKC01000001">
    <property type="protein sequence ID" value="RXS76127.1"/>
    <property type="molecule type" value="Genomic_DNA"/>
</dbReference>
<dbReference type="GO" id="GO:0005829">
    <property type="term" value="C:cytosol"/>
    <property type="evidence" value="ECO:0007669"/>
    <property type="project" value="TreeGrafter"/>
</dbReference>
<dbReference type="InterPro" id="IPR013785">
    <property type="entry name" value="Aldolase_TIM"/>
</dbReference>
<evidence type="ECO:0000313" key="17">
    <source>
        <dbReference type="Proteomes" id="UP000290106"/>
    </source>
</evidence>
<dbReference type="PROSITE" id="PS00665">
    <property type="entry name" value="DHDPS_1"/>
    <property type="match status" value="1"/>
</dbReference>
<dbReference type="PROSITE" id="PS00666">
    <property type="entry name" value="DHDPS_2"/>
    <property type="match status" value="1"/>
</dbReference>
<dbReference type="NCBIfam" id="TIGR00674">
    <property type="entry name" value="dapA"/>
    <property type="match status" value="1"/>
</dbReference>
<dbReference type="Proteomes" id="UP000290106">
    <property type="component" value="Unassembled WGS sequence"/>
</dbReference>
<evidence type="ECO:0000256" key="2">
    <source>
        <dbReference type="ARBA" id="ARBA00005120"/>
    </source>
</evidence>
<dbReference type="Pfam" id="PF00701">
    <property type="entry name" value="DHDPS"/>
    <property type="match status" value="1"/>
</dbReference>
<dbReference type="InterPro" id="IPR020625">
    <property type="entry name" value="Schiff_base-form_aldolases_AS"/>
</dbReference>
<feature type="active site" description="Proton donor/acceptor" evidence="12 14">
    <location>
        <position position="135"/>
    </location>
</feature>
<name>A0A4Q1RK10_9FIRM</name>
<evidence type="ECO:0000313" key="16">
    <source>
        <dbReference type="EMBL" id="RXS76127.1"/>
    </source>
</evidence>
<evidence type="ECO:0000256" key="1">
    <source>
        <dbReference type="ARBA" id="ARBA00003294"/>
    </source>
</evidence>
<evidence type="ECO:0000256" key="4">
    <source>
        <dbReference type="ARBA" id="ARBA00012086"/>
    </source>
</evidence>
<dbReference type="GO" id="GO:0009089">
    <property type="term" value="P:lysine biosynthetic process via diaminopimelate"/>
    <property type="evidence" value="ECO:0007669"/>
    <property type="project" value="UniProtKB-UniRule"/>
</dbReference>
<protein>
    <recommendedName>
        <fullName evidence="4 12">4-hydroxy-tetrahydrodipicolinate synthase</fullName>
        <shortName evidence="12">HTPA synthase</shortName>
        <ecNumber evidence="4 12">4.3.3.7</ecNumber>
    </recommendedName>
</protein>
<dbReference type="PANTHER" id="PTHR12128">
    <property type="entry name" value="DIHYDRODIPICOLINATE SYNTHASE"/>
    <property type="match status" value="1"/>
</dbReference>
<accession>A0A4Q1RK10</accession>
<dbReference type="PANTHER" id="PTHR12128:SF66">
    <property type="entry name" value="4-HYDROXY-2-OXOGLUTARATE ALDOLASE, MITOCHONDRIAL"/>
    <property type="match status" value="1"/>
</dbReference>
<feature type="binding site" evidence="12 15">
    <location>
        <position position="47"/>
    </location>
    <ligand>
        <name>pyruvate</name>
        <dbReference type="ChEBI" id="CHEBI:15361"/>
    </ligand>
</feature>
<keyword evidence="10 12" id="KW-0704">Schiff base</keyword>
<evidence type="ECO:0000256" key="5">
    <source>
        <dbReference type="ARBA" id="ARBA00022490"/>
    </source>
</evidence>
<dbReference type="InterPro" id="IPR020624">
    <property type="entry name" value="Schiff_base-form_aldolases_CS"/>
</dbReference>
<comment type="function">
    <text evidence="1 12">Catalyzes the condensation of (S)-aspartate-beta-semialdehyde [(S)-ASA] and pyruvate to 4-hydroxy-tetrahydrodipicolinate (HTPA).</text>
</comment>
<dbReference type="RefSeq" id="WP_022399735.1">
    <property type="nucleotide sequence ID" value="NZ_SDKC01000001.1"/>
</dbReference>
<proteinExistence type="inferred from homology"/>
<keyword evidence="5 12" id="KW-0963">Cytoplasm</keyword>
<dbReference type="InterPro" id="IPR005263">
    <property type="entry name" value="DapA"/>
</dbReference>
<sequence length="296" mass="31430">MAIFEGAGVAIVTPMKENLEVNYDKLEELLEEQIAGGTDAIVICGTTGESATLTEEEHMRTIKFAIDKVNHRIPVVAGTGSNSTATATQMSKEAAEAGADGILLVTPYYNKATQNGLIKHYTTITDEAKVPAILYNVPSRTGCSLAASTVAYLAKNAEYVTAIKEASGDISHVADIMHACDGAIDLYSGNDDQIVPILSLGGKGVISVLSNVAPKETHDIVALFMEGKVKESCELQLKALPLVHALFSEVNPIPVKAALNLMGKEVGPLRLPLTEMEAAHQAVLAEEMRKFGIKLA</sequence>
<keyword evidence="8 12" id="KW-0457">Lysine biosynthesis</keyword>
<keyword evidence="7 12" id="KW-0220">Diaminopimelate biosynthesis</keyword>
<dbReference type="CDD" id="cd00950">
    <property type="entry name" value="DHDPS"/>
    <property type="match status" value="1"/>
</dbReference>
<dbReference type="GO" id="GO:0008840">
    <property type="term" value="F:4-hydroxy-tetrahydrodipicolinate synthase activity"/>
    <property type="evidence" value="ECO:0007669"/>
    <property type="project" value="UniProtKB-UniRule"/>
</dbReference>
<evidence type="ECO:0000256" key="11">
    <source>
        <dbReference type="ARBA" id="ARBA00047836"/>
    </source>
</evidence>
<organism evidence="16 17">
    <name type="scientific">Blautia faecicola</name>
    <dbReference type="NCBI Taxonomy" id="2509240"/>
    <lineage>
        <taxon>Bacteria</taxon>
        <taxon>Bacillati</taxon>
        <taxon>Bacillota</taxon>
        <taxon>Clostridia</taxon>
        <taxon>Lachnospirales</taxon>
        <taxon>Lachnospiraceae</taxon>
        <taxon>Blautia</taxon>
    </lineage>
</organism>
<feature type="binding site" evidence="12 15">
    <location>
        <position position="206"/>
    </location>
    <ligand>
        <name>pyruvate</name>
        <dbReference type="ChEBI" id="CHEBI:15361"/>
    </ligand>
</feature>
<comment type="catalytic activity">
    <reaction evidence="11 12">
        <text>L-aspartate 4-semialdehyde + pyruvate = (2S,4S)-4-hydroxy-2,3,4,5-tetrahydrodipicolinate + H2O + H(+)</text>
        <dbReference type="Rhea" id="RHEA:34171"/>
        <dbReference type="ChEBI" id="CHEBI:15361"/>
        <dbReference type="ChEBI" id="CHEBI:15377"/>
        <dbReference type="ChEBI" id="CHEBI:15378"/>
        <dbReference type="ChEBI" id="CHEBI:67139"/>
        <dbReference type="ChEBI" id="CHEBI:537519"/>
        <dbReference type="EC" id="4.3.3.7"/>
    </reaction>
</comment>
<comment type="caution">
    <text evidence="12">Was originally thought to be a dihydrodipicolinate synthase (DHDPS), catalyzing the condensation of (S)-aspartate-beta-semialdehyde [(S)-ASA] and pyruvate to dihydrodipicolinate (DHDP). However, it was shown in E.coli that the product of the enzymatic reaction is not dihydrodipicolinate but in fact (4S)-4-hydroxy-2,3,4,5-tetrahydro-(2S)-dipicolinic acid (HTPA), and that the consecutive dehydration reaction leading to DHDP is not spontaneous but catalyzed by DapB.</text>
</comment>
<dbReference type="InterPro" id="IPR002220">
    <property type="entry name" value="DapA-like"/>
</dbReference>
<dbReference type="UniPathway" id="UPA00034">
    <property type="reaction ID" value="UER00017"/>
</dbReference>
<dbReference type="SMART" id="SM01130">
    <property type="entry name" value="DHDPS"/>
    <property type="match status" value="1"/>
</dbReference>
<dbReference type="SUPFAM" id="SSF51569">
    <property type="entry name" value="Aldolase"/>
    <property type="match status" value="1"/>
</dbReference>
<gene>
    <name evidence="12" type="primary">dapA</name>
    <name evidence="16" type="ORF">ETP43_13590</name>
</gene>
<comment type="caution">
    <text evidence="16">The sequence shown here is derived from an EMBL/GenBank/DDBJ whole genome shotgun (WGS) entry which is preliminary data.</text>
</comment>
<dbReference type="AlphaFoldDB" id="A0A4Q1RK10"/>
<evidence type="ECO:0000256" key="15">
    <source>
        <dbReference type="PIRSR" id="PIRSR001365-2"/>
    </source>
</evidence>
<evidence type="ECO:0000256" key="3">
    <source>
        <dbReference type="ARBA" id="ARBA00007592"/>
    </source>
</evidence>
<comment type="pathway">
    <text evidence="2 12">Amino-acid biosynthesis; L-lysine biosynthesis via DAP pathway; (S)-tetrahydrodipicolinate from L-aspartate: step 3/4.</text>
</comment>
<dbReference type="Gene3D" id="3.20.20.70">
    <property type="entry name" value="Aldolase class I"/>
    <property type="match status" value="1"/>
</dbReference>
<comment type="similarity">
    <text evidence="3 12 13">Belongs to the DapA family.</text>
</comment>
<dbReference type="PRINTS" id="PR00146">
    <property type="entry name" value="DHPICSNTHASE"/>
</dbReference>
<dbReference type="GO" id="GO:0019877">
    <property type="term" value="P:diaminopimelate biosynthetic process"/>
    <property type="evidence" value="ECO:0007669"/>
    <property type="project" value="UniProtKB-UniRule"/>
</dbReference>
<comment type="subcellular location">
    <subcellularLocation>
        <location evidence="12">Cytoplasm</location>
    </subcellularLocation>
</comment>
<dbReference type="OrthoDB" id="9782828at2"/>
<comment type="subunit">
    <text evidence="12">Homotetramer; dimer of dimers.</text>
</comment>
<evidence type="ECO:0000256" key="8">
    <source>
        <dbReference type="ARBA" id="ARBA00023154"/>
    </source>
</evidence>
<dbReference type="HAMAP" id="MF_00418">
    <property type="entry name" value="DapA"/>
    <property type="match status" value="1"/>
</dbReference>
<keyword evidence="17" id="KW-1185">Reference proteome</keyword>
<evidence type="ECO:0000256" key="14">
    <source>
        <dbReference type="PIRSR" id="PIRSR001365-1"/>
    </source>
</evidence>
<evidence type="ECO:0000256" key="10">
    <source>
        <dbReference type="ARBA" id="ARBA00023270"/>
    </source>
</evidence>
<evidence type="ECO:0000256" key="13">
    <source>
        <dbReference type="PIRNR" id="PIRNR001365"/>
    </source>
</evidence>
<evidence type="ECO:0000256" key="6">
    <source>
        <dbReference type="ARBA" id="ARBA00022605"/>
    </source>
</evidence>
<dbReference type="PIRSF" id="PIRSF001365">
    <property type="entry name" value="DHDPS"/>
    <property type="match status" value="1"/>
</dbReference>
<keyword evidence="9 12" id="KW-0456">Lyase</keyword>
<feature type="active site" description="Schiff-base intermediate with substrate" evidence="12 14">
    <location>
        <position position="164"/>
    </location>
</feature>
<evidence type="ECO:0000256" key="12">
    <source>
        <dbReference type="HAMAP-Rule" id="MF_00418"/>
    </source>
</evidence>
<dbReference type="EC" id="4.3.3.7" evidence="4 12"/>
<evidence type="ECO:0000256" key="9">
    <source>
        <dbReference type="ARBA" id="ARBA00023239"/>
    </source>
</evidence>
<evidence type="ECO:0000256" key="7">
    <source>
        <dbReference type="ARBA" id="ARBA00022915"/>
    </source>
</evidence>
<keyword evidence="6 12" id="KW-0028">Amino-acid biosynthesis</keyword>
<reference evidence="16 17" key="1">
    <citation type="submission" date="2019-01" db="EMBL/GenBank/DDBJ databases">
        <title>Blautia sp. nov. KGMB01111 isolated human feces.</title>
        <authorList>
            <person name="Park J.-E."/>
            <person name="Kim J.-S."/>
            <person name="Park S.-H."/>
        </authorList>
    </citation>
    <scope>NUCLEOTIDE SEQUENCE [LARGE SCALE GENOMIC DNA]</scope>
    <source>
        <strain evidence="16 17">KGMB01111</strain>
    </source>
</reference>